<accession>A0A9D1WJA5</accession>
<dbReference type="InterPro" id="IPR005224">
    <property type="entry name" value="SfsA"/>
</dbReference>
<dbReference type="AlphaFoldDB" id="A0A9D1WJA5"/>
<dbReference type="Pfam" id="PF17746">
    <property type="entry name" value="SfsA_N"/>
    <property type="match status" value="1"/>
</dbReference>
<dbReference type="HAMAP" id="MF_00095">
    <property type="entry name" value="SfsA"/>
    <property type="match status" value="1"/>
</dbReference>
<comment type="caution">
    <text evidence="4">The sequence shown here is derived from an EMBL/GenBank/DDBJ whole genome shotgun (WGS) entry which is preliminary data.</text>
</comment>
<reference evidence="4" key="2">
    <citation type="submission" date="2021-04" db="EMBL/GenBank/DDBJ databases">
        <authorList>
            <person name="Gilroy R."/>
        </authorList>
    </citation>
    <scope>NUCLEOTIDE SEQUENCE</scope>
    <source>
        <strain evidence="4">ChiSjej1B19-8411</strain>
    </source>
</reference>
<dbReference type="GO" id="GO:0003677">
    <property type="term" value="F:DNA binding"/>
    <property type="evidence" value="ECO:0007669"/>
    <property type="project" value="InterPro"/>
</dbReference>
<dbReference type="Gene3D" id="2.40.50.580">
    <property type="match status" value="1"/>
</dbReference>
<evidence type="ECO:0000313" key="4">
    <source>
        <dbReference type="EMBL" id="HIX59847.1"/>
    </source>
</evidence>
<dbReference type="PANTHER" id="PTHR30545">
    <property type="entry name" value="SUGAR FERMENTATION STIMULATION PROTEIN A"/>
    <property type="match status" value="1"/>
</dbReference>
<dbReference type="Proteomes" id="UP000886817">
    <property type="component" value="Unassembled WGS sequence"/>
</dbReference>
<dbReference type="Gene3D" id="3.40.1350.60">
    <property type="match status" value="1"/>
</dbReference>
<dbReference type="NCBIfam" id="TIGR00230">
    <property type="entry name" value="sfsA"/>
    <property type="match status" value="1"/>
</dbReference>
<proteinExistence type="inferred from homology"/>
<gene>
    <name evidence="1 4" type="primary">sfsA</name>
    <name evidence="4" type="ORF">IAA45_09060</name>
</gene>
<evidence type="ECO:0000259" key="2">
    <source>
        <dbReference type="Pfam" id="PF03749"/>
    </source>
</evidence>
<feature type="domain" description="SfsA N-terminal OB" evidence="3">
    <location>
        <begin position="12"/>
        <end position="76"/>
    </location>
</feature>
<feature type="domain" description="Sugar fermentation stimulation protein C-terminal" evidence="2">
    <location>
        <begin position="81"/>
        <end position="213"/>
    </location>
</feature>
<evidence type="ECO:0000256" key="1">
    <source>
        <dbReference type="HAMAP-Rule" id="MF_00095"/>
    </source>
</evidence>
<comment type="similarity">
    <text evidence="1">Belongs to the SfsA family.</text>
</comment>
<organism evidence="4 5">
    <name type="scientific">Candidatus Blautia gallistercoris</name>
    <dbReference type="NCBI Taxonomy" id="2838490"/>
    <lineage>
        <taxon>Bacteria</taxon>
        <taxon>Bacillati</taxon>
        <taxon>Bacillota</taxon>
        <taxon>Clostridia</taxon>
        <taxon>Lachnospirales</taxon>
        <taxon>Lachnospiraceae</taxon>
        <taxon>Blautia</taxon>
    </lineage>
</organism>
<protein>
    <recommendedName>
        <fullName evidence="1">Sugar fermentation stimulation protein homolog</fullName>
    </recommendedName>
</protein>
<sequence length="229" mass="26579">MRYENITKGIFLKRPNRFLAHVAVNKKELICHVKNTGRCRELLVPGAEVGLVFAGRPGRKTDYDLVSVKKQGRWVNMDSQMVNEAAEEWLKTSGIFPENAVIRREVSYGKSRFDFYIEESGKKIFLEVKGVTLEEKGIARFPDAPTERGVKHIEELMACRKEDFEAWILFVIQMKEVFQWRPNWKTHREFGEALLRAREAGVKILAMDCQVEMDSIFIDQPVQIVLEEE</sequence>
<reference evidence="4" key="1">
    <citation type="journal article" date="2021" name="PeerJ">
        <title>Extensive microbial diversity within the chicken gut microbiome revealed by metagenomics and culture.</title>
        <authorList>
            <person name="Gilroy R."/>
            <person name="Ravi A."/>
            <person name="Getino M."/>
            <person name="Pursley I."/>
            <person name="Horton D.L."/>
            <person name="Alikhan N.F."/>
            <person name="Baker D."/>
            <person name="Gharbi K."/>
            <person name="Hall N."/>
            <person name="Watson M."/>
            <person name="Adriaenssens E.M."/>
            <person name="Foster-Nyarko E."/>
            <person name="Jarju S."/>
            <person name="Secka A."/>
            <person name="Antonio M."/>
            <person name="Oren A."/>
            <person name="Chaudhuri R.R."/>
            <person name="La Ragione R."/>
            <person name="Hildebrand F."/>
            <person name="Pallen M.J."/>
        </authorList>
    </citation>
    <scope>NUCLEOTIDE SEQUENCE</scope>
    <source>
        <strain evidence="4">ChiSjej1B19-8411</strain>
    </source>
</reference>
<evidence type="ECO:0000259" key="3">
    <source>
        <dbReference type="Pfam" id="PF17746"/>
    </source>
</evidence>
<dbReference type="CDD" id="cd22359">
    <property type="entry name" value="SfsA-like_bacterial"/>
    <property type="match status" value="1"/>
</dbReference>
<name>A0A9D1WJA5_9FIRM</name>
<evidence type="ECO:0000313" key="5">
    <source>
        <dbReference type="Proteomes" id="UP000886817"/>
    </source>
</evidence>
<dbReference type="PANTHER" id="PTHR30545:SF2">
    <property type="entry name" value="SUGAR FERMENTATION STIMULATION PROTEIN A"/>
    <property type="match status" value="1"/>
</dbReference>
<dbReference type="InterPro" id="IPR040452">
    <property type="entry name" value="SfsA_C"/>
</dbReference>
<dbReference type="InterPro" id="IPR041465">
    <property type="entry name" value="SfsA_N"/>
</dbReference>
<dbReference type="EMBL" id="DXEX01000193">
    <property type="protein sequence ID" value="HIX59847.1"/>
    <property type="molecule type" value="Genomic_DNA"/>
</dbReference>
<dbReference type="Pfam" id="PF03749">
    <property type="entry name" value="SfsA"/>
    <property type="match status" value="1"/>
</dbReference>